<dbReference type="AlphaFoldDB" id="A4BJL8"/>
<proteinExistence type="predicted"/>
<evidence type="ECO:0000313" key="3">
    <source>
        <dbReference type="EMBL" id="EAR07658.1"/>
    </source>
</evidence>
<gene>
    <name evidence="3" type="ORF">MED297_06449</name>
</gene>
<evidence type="ECO:0000256" key="2">
    <source>
        <dbReference type="SAM" id="SignalP"/>
    </source>
</evidence>
<dbReference type="EMBL" id="AAOE01000035">
    <property type="protein sequence ID" value="EAR07658.1"/>
    <property type="molecule type" value="Genomic_DNA"/>
</dbReference>
<evidence type="ECO:0000313" key="4">
    <source>
        <dbReference type="Proteomes" id="UP000005953"/>
    </source>
</evidence>
<dbReference type="RefSeq" id="WP_008048575.1">
    <property type="nucleotide sequence ID" value="NZ_CH724155.1"/>
</dbReference>
<sequence>MRYLLVLSLILLTACNSSSDSGGSNPDSDRPSDTTDANKISSGVHVRVKHDNTNAQASLSFDFIVDAEVLPDIDTLERIEIKSGSDVLINVLNRSEGKLYTPSSEEWWFGTSISDAKVEFLDTSNLSLEYESLGGEVRTINVLFTWTSIDKQLNPSLIYSDFYEGDTVNIVDGTKALAIPTSVDFSIDGVNRNLQLSFSLNEARASLVDIYFYKDEGGTLPTRVFPDSRWAEDINIDGTLNQIVYQESDVAFDSSHDFDDITHVKVHVYDIPSNGHIKFSDYFQMSSYSDYVEVSP</sequence>
<feature type="region of interest" description="Disordered" evidence="1">
    <location>
        <begin position="17"/>
        <end position="41"/>
    </location>
</feature>
<dbReference type="Proteomes" id="UP000005953">
    <property type="component" value="Unassembled WGS sequence"/>
</dbReference>
<dbReference type="PROSITE" id="PS51257">
    <property type="entry name" value="PROKAR_LIPOPROTEIN"/>
    <property type="match status" value="1"/>
</dbReference>
<feature type="compositionally biased region" description="Low complexity" evidence="1">
    <location>
        <begin position="17"/>
        <end position="26"/>
    </location>
</feature>
<name>A4BJL8_9GAMM</name>
<evidence type="ECO:0000256" key="1">
    <source>
        <dbReference type="SAM" id="MobiDB-lite"/>
    </source>
</evidence>
<keyword evidence="2" id="KW-0732">Signal</keyword>
<feature type="chain" id="PRO_5002665232" evidence="2">
    <location>
        <begin position="20"/>
        <end position="296"/>
    </location>
</feature>
<feature type="signal peptide" evidence="2">
    <location>
        <begin position="1"/>
        <end position="19"/>
    </location>
</feature>
<dbReference type="HOGENOM" id="CLU_939654_0_0_6"/>
<organism evidence="3 4">
    <name type="scientific">Reinekea blandensis MED297</name>
    <dbReference type="NCBI Taxonomy" id="314283"/>
    <lineage>
        <taxon>Bacteria</taxon>
        <taxon>Pseudomonadati</taxon>
        <taxon>Pseudomonadota</taxon>
        <taxon>Gammaproteobacteria</taxon>
        <taxon>Oceanospirillales</taxon>
        <taxon>Saccharospirillaceae</taxon>
        <taxon>Reinekea</taxon>
    </lineage>
</organism>
<keyword evidence="4" id="KW-1185">Reference proteome</keyword>
<dbReference type="STRING" id="314283.MED297_06449"/>
<comment type="caution">
    <text evidence="3">The sequence shown here is derived from an EMBL/GenBank/DDBJ whole genome shotgun (WGS) entry which is preliminary data.</text>
</comment>
<protein>
    <submittedName>
        <fullName evidence="3">Uncharacterized protein</fullName>
    </submittedName>
</protein>
<accession>A4BJL8</accession>
<reference evidence="3 4" key="1">
    <citation type="submission" date="2006-02" db="EMBL/GenBank/DDBJ databases">
        <authorList>
            <person name="Pinhassi J."/>
            <person name="Pedros-Alio C."/>
            <person name="Ferriera S."/>
            <person name="Johnson J."/>
            <person name="Kravitz S."/>
            <person name="Halpern A."/>
            <person name="Remington K."/>
            <person name="Beeson K."/>
            <person name="Tran B."/>
            <person name="Rogers Y.-H."/>
            <person name="Friedman R."/>
            <person name="Venter J.C."/>
        </authorList>
    </citation>
    <scope>NUCLEOTIDE SEQUENCE [LARGE SCALE GENOMIC DNA]</scope>
    <source>
        <strain evidence="3 4">MED297</strain>
    </source>
</reference>